<evidence type="ECO:0000313" key="2">
    <source>
        <dbReference type="Proteomes" id="UP000186524"/>
    </source>
</evidence>
<dbReference type="EMBL" id="MRWQ01000006">
    <property type="protein sequence ID" value="OKL36687.1"/>
    <property type="molecule type" value="Genomic_DNA"/>
</dbReference>
<keyword evidence="2" id="KW-1185">Reference proteome</keyword>
<protein>
    <submittedName>
        <fullName evidence="1">Uncharacterized protein</fullName>
    </submittedName>
</protein>
<dbReference type="RefSeq" id="WP_073711412.1">
    <property type="nucleotide sequence ID" value="NZ_MRWQ01000006.1"/>
</dbReference>
<name>A0A1Q5P365_9BACI</name>
<organism evidence="1 2">
    <name type="scientific">Domibacillus mangrovi</name>
    <dbReference type="NCBI Taxonomy" id="1714354"/>
    <lineage>
        <taxon>Bacteria</taxon>
        <taxon>Bacillati</taxon>
        <taxon>Bacillota</taxon>
        <taxon>Bacilli</taxon>
        <taxon>Bacillales</taxon>
        <taxon>Bacillaceae</taxon>
        <taxon>Domibacillus</taxon>
    </lineage>
</organism>
<dbReference type="Proteomes" id="UP000186524">
    <property type="component" value="Unassembled WGS sequence"/>
</dbReference>
<reference evidence="1 2" key="1">
    <citation type="submission" date="2016-12" db="EMBL/GenBank/DDBJ databases">
        <title>Domibacillus sp. SAOS 44 whole genome sequencing.</title>
        <authorList>
            <person name="Verma A."/>
            <person name="Krishnamurthi S."/>
        </authorList>
    </citation>
    <scope>NUCLEOTIDE SEQUENCE [LARGE SCALE GENOMIC DNA]</scope>
    <source>
        <strain evidence="1 2">SAOS 44</strain>
    </source>
</reference>
<evidence type="ECO:0000313" key="1">
    <source>
        <dbReference type="EMBL" id="OKL36687.1"/>
    </source>
</evidence>
<proteinExistence type="predicted"/>
<dbReference type="OrthoDB" id="2971932at2"/>
<dbReference type="AlphaFoldDB" id="A0A1Q5P365"/>
<comment type="caution">
    <text evidence="1">The sequence shown here is derived from an EMBL/GenBank/DDBJ whole genome shotgun (WGS) entry which is preliminary data.</text>
</comment>
<accession>A0A1Q5P365</accession>
<gene>
    <name evidence="1" type="ORF">BLL40_08085</name>
</gene>
<sequence>MDVKNTVWACVECGDQGTLYTLIQLMEQDNVSKRILQNSKIYNPKEEIVLIRSRFEHLISKHGSSVEKLYKKVNQLIEYYQIERRPH</sequence>